<keyword evidence="2" id="KW-0645">Protease</keyword>
<keyword evidence="6 7" id="KW-0482">Metalloprotease</keyword>
<gene>
    <name evidence="7" type="ORF">KTO63_14435</name>
</gene>
<dbReference type="Proteomes" id="UP000812270">
    <property type="component" value="Unassembled WGS sequence"/>
</dbReference>
<accession>A0A9E2SBG1</accession>
<evidence type="ECO:0000256" key="3">
    <source>
        <dbReference type="ARBA" id="ARBA00022723"/>
    </source>
</evidence>
<protein>
    <submittedName>
        <fullName evidence="7">Matrixin family metalloprotease</fullName>
        <ecNumber evidence="7">3.4.24.-</ecNumber>
    </submittedName>
</protein>
<comment type="caution">
    <text evidence="7">The sequence shown here is derived from an EMBL/GenBank/DDBJ whole genome shotgun (WGS) entry which is preliminary data.</text>
</comment>
<dbReference type="RefSeq" id="WP_217792044.1">
    <property type="nucleotide sequence ID" value="NZ_JAHSPG010000012.1"/>
</dbReference>
<evidence type="ECO:0000256" key="6">
    <source>
        <dbReference type="ARBA" id="ARBA00023049"/>
    </source>
</evidence>
<dbReference type="GO" id="GO:0046872">
    <property type="term" value="F:metal ion binding"/>
    <property type="evidence" value="ECO:0007669"/>
    <property type="project" value="UniProtKB-KW"/>
</dbReference>
<dbReference type="AlphaFoldDB" id="A0A9E2SBG1"/>
<keyword evidence="5" id="KW-0862">Zinc</keyword>
<dbReference type="EMBL" id="JAHSPG010000012">
    <property type="protein sequence ID" value="MBV4358359.1"/>
    <property type="molecule type" value="Genomic_DNA"/>
</dbReference>
<organism evidence="7 8">
    <name type="scientific">Pinibacter aurantiacus</name>
    <dbReference type="NCBI Taxonomy" id="2851599"/>
    <lineage>
        <taxon>Bacteria</taxon>
        <taxon>Pseudomonadati</taxon>
        <taxon>Bacteroidota</taxon>
        <taxon>Chitinophagia</taxon>
        <taxon>Chitinophagales</taxon>
        <taxon>Chitinophagaceae</taxon>
        <taxon>Pinibacter</taxon>
    </lineage>
</organism>
<dbReference type="EC" id="3.4.24.-" evidence="7"/>
<sequence>MRLFTTLIIVAVIFSCCHARTQNDKGENLVVQIQPFGNFPEEDLQYVYNGIKKHYPYVTLTKALPLPKKAYYAKRNRYKADSLLTFLSSRTGEGEVIIGLTEKDISTTKDKVKDWGILGLGLCPGKACVASTYRLSKTKRQEQLFKVCIHELGHTQGLKHCPVVYCFMHDAEGRNTTDEETDFCPDCKAVLVSKGWRFWVPRSISPLRH</sequence>
<dbReference type="GO" id="GO:0008237">
    <property type="term" value="F:metallopeptidase activity"/>
    <property type="evidence" value="ECO:0007669"/>
    <property type="project" value="UniProtKB-KW"/>
</dbReference>
<keyword evidence="8" id="KW-1185">Reference proteome</keyword>
<evidence type="ECO:0000256" key="5">
    <source>
        <dbReference type="ARBA" id="ARBA00022833"/>
    </source>
</evidence>
<dbReference type="PANTHER" id="PTHR15910">
    <property type="entry name" value="ARCHAEMETZINCIN"/>
    <property type="match status" value="1"/>
</dbReference>
<evidence type="ECO:0000313" key="7">
    <source>
        <dbReference type="EMBL" id="MBV4358359.1"/>
    </source>
</evidence>
<keyword evidence="3" id="KW-0479">Metal-binding</keyword>
<evidence type="ECO:0000313" key="8">
    <source>
        <dbReference type="Proteomes" id="UP000812270"/>
    </source>
</evidence>
<dbReference type="InterPro" id="IPR012962">
    <property type="entry name" value="Pept_M54_archaemetzincn"/>
</dbReference>
<evidence type="ECO:0000256" key="2">
    <source>
        <dbReference type="ARBA" id="ARBA00022670"/>
    </source>
</evidence>
<evidence type="ECO:0000256" key="1">
    <source>
        <dbReference type="ARBA" id="ARBA00001947"/>
    </source>
</evidence>
<dbReference type="Pfam" id="PF07998">
    <property type="entry name" value="Peptidase_M54"/>
    <property type="match status" value="1"/>
</dbReference>
<dbReference type="PANTHER" id="PTHR15910:SF1">
    <property type="entry name" value="ARCHAEMETZINCIN-2"/>
    <property type="match status" value="1"/>
</dbReference>
<dbReference type="GO" id="GO:0006508">
    <property type="term" value="P:proteolysis"/>
    <property type="evidence" value="ECO:0007669"/>
    <property type="project" value="UniProtKB-KW"/>
</dbReference>
<proteinExistence type="predicted"/>
<reference evidence="7" key="1">
    <citation type="submission" date="2021-06" db="EMBL/GenBank/DDBJ databases">
        <authorList>
            <person name="Huq M.A."/>
        </authorList>
    </citation>
    <scope>NUCLEOTIDE SEQUENCE</scope>
    <source>
        <strain evidence="7">MAH-26</strain>
    </source>
</reference>
<evidence type="ECO:0000256" key="4">
    <source>
        <dbReference type="ARBA" id="ARBA00022801"/>
    </source>
</evidence>
<name>A0A9E2SBG1_9BACT</name>
<keyword evidence="4 7" id="KW-0378">Hydrolase</keyword>
<dbReference type="PROSITE" id="PS51257">
    <property type="entry name" value="PROKAR_LIPOPROTEIN"/>
    <property type="match status" value="1"/>
</dbReference>
<comment type="cofactor">
    <cofactor evidence="1">
        <name>Zn(2+)</name>
        <dbReference type="ChEBI" id="CHEBI:29105"/>
    </cofactor>
</comment>